<dbReference type="PANTHER" id="PTHR31569">
    <property type="entry name" value="SWIM-TYPE DOMAIN-CONTAINING PROTEIN"/>
    <property type="match status" value="1"/>
</dbReference>
<reference evidence="1" key="1">
    <citation type="submission" date="2022-07" db="EMBL/GenBank/DDBJ databases">
        <authorList>
            <person name="Trinca V."/>
            <person name="Uliana J.V.C."/>
            <person name="Torres T.T."/>
            <person name="Ward R.J."/>
            <person name="Monesi N."/>
        </authorList>
    </citation>
    <scope>NUCLEOTIDE SEQUENCE</scope>
    <source>
        <strain evidence="1">HSMRA1968</strain>
        <tissue evidence="1">Whole embryos</tissue>
    </source>
</reference>
<dbReference type="Proteomes" id="UP001151699">
    <property type="component" value="Chromosome A"/>
</dbReference>
<keyword evidence="2" id="KW-1185">Reference proteome</keyword>
<dbReference type="EMBL" id="WJQU01000001">
    <property type="protein sequence ID" value="KAJ6647631.1"/>
    <property type="molecule type" value="Genomic_DNA"/>
</dbReference>
<dbReference type="OrthoDB" id="167578at2759"/>
<proteinExistence type="predicted"/>
<accession>A0A9Q0NDD9</accession>
<dbReference type="AlphaFoldDB" id="A0A9Q0NDD9"/>
<organism evidence="1 2">
    <name type="scientific">Pseudolycoriella hygida</name>
    <dbReference type="NCBI Taxonomy" id="35572"/>
    <lineage>
        <taxon>Eukaryota</taxon>
        <taxon>Metazoa</taxon>
        <taxon>Ecdysozoa</taxon>
        <taxon>Arthropoda</taxon>
        <taxon>Hexapoda</taxon>
        <taxon>Insecta</taxon>
        <taxon>Pterygota</taxon>
        <taxon>Neoptera</taxon>
        <taxon>Endopterygota</taxon>
        <taxon>Diptera</taxon>
        <taxon>Nematocera</taxon>
        <taxon>Sciaroidea</taxon>
        <taxon>Sciaridae</taxon>
        <taxon>Pseudolycoriella</taxon>
    </lineage>
</organism>
<dbReference type="PANTHER" id="PTHR31569:SF4">
    <property type="entry name" value="SWIM-TYPE DOMAIN-CONTAINING PROTEIN"/>
    <property type="match status" value="1"/>
</dbReference>
<sequence length="127" mass="14619">MGCPVKVRLSFNGTQLVVKEAQLHHENHLLNEQVYKYYPENLRLIDTEVAKAQEMIEVDANKKKVKMVLEKQRGKPVPIKLLHNLQTKINEEKQAGSEPILVRLYNAFLTLPDAKVRFISNEEGDLI</sequence>
<comment type="caution">
    <text evidence="1">The sequence shown here is derived from an EMBL/GenBank/DDBJ whole genome shotgun (WGS) entry which is preliminary data.</text>
</comment>
<feature type="non-terminal residue" evidence="1">
    <location>
        <position position="1"/>
    </location>
</feature>
<evidence type="ECO:0000313" key="2">
    <source>
        <dbReference type="Proteomes" id="UP001151699"/>
    </source>
</evidence>
<protein>
    <submittedName>
        <fullName evidence="1">Uncharacterized protein</fullName>
    </submittedName>
</protein>
<name>A0A9Q0NDD9_9DIPT</name>
<dbReference type="InterPro" id="IPR052579">
    <property type="entry name" value="Zinc_finger_SWIM"/>
</dbReference>
<evidence type="ECO:0000313" key="1">
    <source>
        <dbReference type="EMBL" id="KAJ6647631.1"/>
    </source>
</evidence>
<gene>
    <name evidence="1" type="ORF">Bhyg_02854</name>
</gene>